<keyword evidence="2" id="KW-1185">Reference proteome</keyword>
<reference evidence="1" key="1">
    <citation type="journal article" date="2020" name="Stud. Mycol.">
        <title>101 Dothideomycetes genomes: a test case for predicting lifestyles and emergence of pathogens.</title>
        <authorList>
            <person name="Haridas S."/>
            <person name="Albert R."/>
            <person name="Binder M."/>
            <person name="Bloem J."/>
            <person name="Labutti K."/>
            <person name="Salamov A."/>
            <person name="Andreopoulos B."/>
            <person name="Baker S."/>
            <person name="Barry K."/>
            <person name="Bills G."/>
            <person name="Bluhm B."/>
            <person name="Cannon C."/>
            <person name="Castanera R."/>
            <person name="Culley D."/>
            <person name="Daum C."/>
            <person name="Ezra D."/>
            <person name="Gonzalez J."/>
            <person name="Henrissat B."/>
            <person name="Kuo A."/>
            <person name="Liang C."/>
            <person name="Lipzen A."/>
            <person name="Lutzoni F."/>
            <person name="Magnuson J."/>
            <person name="Mondo S."/>
            <person name="Nolan M."/>
            <person name="Ohm R."/>
            <person name="Pangilinan J."/>
            <person name="Park H.-J."/>
            <person name="Ramirez L."/>
            <person name="Alfaro M."/>
            <person name="Sun H."/>
            <person name="Tritt A."/>
            <person name="Yoshinaga Y."/>
            <person name="Zwiers L.-H."/>
            <person name="Turgeon B."/>
            <person name="Goodwin S."/>
            <person name="Spatafora J."/>
            <person name="Crous P."/>
            <person name="Grigoriev I."/>
        </authorList>
    </citation>
    <scope>NUCLEOTIDE SEQUENCE</scope>
    <source>
        <strain evidence="1">ATCC 36951</strain>
    </source>
</reference>
<dbReference type="GeneID" id="54562810"/>
<dbReference type="RefSeq" id="XP_033660856.1">
    <property type="nucleotide sequence ID" value="XM_033809538.1"/>
</dbReference>
<gene>
    <name evidence="1" type="ORF">M409DRAFT_29577</name>
</gene>
<sequence length="327" mass="36488">MASDLNLTTSVTFQFVLAQSTYPNLTRSCNNTPNLRLIRQTLMLPMQARCSTCGKSHDFQLPLSDLSHGTDKSRWYVGADATIVPSLDEIDSLGGDQKYFHFHGIKVKSRTFDKAHMETNTDKDDVFHTHTIKKAPGMRSIAELLKGVKVARILDIDQVDSKGPLSFSQQASTFDSTAVMAWIDVLTKVVLRAHYAEGTFFAWQFSGDGEYRAPSYDAEQMLRDLHVKKRTMRYYRSSKKDDISQRDEDLAAALGSTLRGDLLGPLAMHVANTAIANTNHDRVKETIGQKLRAGGYGRYNASYIEAVGAASSNKPRSHGRRSSWVFI</sequence>
<proteinExistence type="predicted"/>
<dbReference type="AlphaFoldDB" id="A0A6A6BYU4"/>
<evidence type="ECO:0000313" key="1">
    <source>
        <dbReference type="EMBL" id="KAF2159967.1"/>
    </source>
</evidence>
<dbReference type="OrthoDB" id="10421314at2759"/>
<organism evidence="1 2">
    <name type="scientific">Zasmidium cellare ATCC 36951</name>
    <dbReference type="NCBI Taxonomy" id="1080233"/>
    <lineage>
        <taxon>Eukaryota</taxon>
        <taxon>Fungi</taxon>
        <taxon>Dikarya</taxon>
        <taxon>Ascomycota</taxon>
        <taxon>Pezizomycotina</taxon>
        <taxon>Dothideomycetes</taxon>
        <taxon>Dothideomycetidae</taxon>
        <taxon>Mycosphaerellales</taxon>
        <taxon>Mycosphaerellaceae</taxon>
        <taxon>Zasmidium</taxon>
    </lineage>
</organism>
<accession>A0A6A6BYU4</accession>
<dbReference type="EMBL" id="ML993631">
    <property type="protein sequence ID" value="KAF2159967.1"/>
    <property type="molecule type" value="Genomic_DNA"/>
</dbReference>
<name>A0A6A6BYU4_ZASCE</name>
<dbReference type="Proteomes" id="UP000799537">
    <property type="component" value="Unassembled WGS sequence"/>
</dbReference>
<protein>
    <submittedName>
        <fullName evidence="1">Uncharacterized protein</fullName>
    </submittedName>
</protein>
<evidence type="ECO:0000313" key="2">
    <source>
        <dbReference type="Proteomes" id="UP000799537"/>
    </source>
</evidence>